<dbReference type="Proteomes" id="UP000237839">
    <property type="component" value="Unassembled WGS sequence"/>
</dbReference>
<gene>
    <name evidence="1" type="ORF">S2091_0968</name>
</gene>
<dbReference type="RefSeq" id="WP_105530671.1">
    <property type="nucleotide sequence ID" value="NZ_PUGF01000003.1"/>
</dbReference>
<dbReference type="Gene3D" id="3.90.550.10">
    <property type="entry name" value="Spore Coat Polysaccharide Biosynthesis Protein SpsA, Chain A"/>
    <property type="match status" value="1"/>
</dbReference>
<dbReference type="EMBL" id="PUGF01000003">
    <property type="protein sequence ID" value="PRC94347.1"/>
    <property type="molecule type" value="Genomic_DNA"/>
</dbReference>
<dbReference type="AlphaFoldDB" id="A0A2S9H315"/>
<dbReference type="InterPro" id="IPR029044">
    <property type="entry name" value="Nucleotide-diphossugar_trans"/>
</dbReference>
<accession>A0A2S9H315</accession>
<evidence type="ECO:0000313" key="2">
    <source>
        <dbReference type="Proteomes" id="UP000237839"/>
    </source>
</evidence>
<reference evidence="1 2" key="1">
    <citation type="submission" date="2018-02" db="EMBL/GenBank/DDBJ databases">
        <title>Solimicrobium silvestre gen. nov., sp. nov., isolated from alpine forest soil.</title>
        <authorList>
            <person name="Margesin R."/>
            <person name="Albuquerque L."/>
            <person name="Zhang D.-C."/>
            <person name="Froufe H.J.C."/>
            <person name="Severino R."/>
            <person name="Roxo I."/>
            <person name="Egas C."/>
            <person name="Da Costa M.S."/>
        </authorList>
    </citation>
    <scope>NUCLEOTIDE SEQUENCE [LARGE SCALE GENOMIC DNA]</scope>
    <source>
        <strain evidence="1 2">S20-91</strain>
    </source>
</reference>
<dbReference type="SUPFAM" id="SSF53448">
    <property type="entry name" value="Nucleotide-diphospho-sugar transferases"/>
    <property type="match status" value="1"/>
</dbReference>
<proteinExistence type="predicted"/>
<name>A0A2S9H315_9BURK</name>
<protein>
    <recommendedName>
        <fullName evidence="3">Glycosyl transferase family 2</fullName>
    </recommendedName>
</protein>
<keyword evidence="2" id="KW-1185">Reference proteome</keyword>
<organism evidence="1 2">
    <name type="scientific">Solimicrobium silvestre</name>
    <dbReference type="NCBI Taxonomy" id="2099400"/>
    <lineage>
        <taxon>Bacteria</taxon>
        <taxon>Pseudomonadati</taxon>
        <taxon>Pseudomonadota</taxon>
        <taxon>Betaproteobacteria</taxon>
        <taxon>Burkholderiales</taxon>
        <taxon>Oxalobacteraceae</taxon>
        <taxon>Solimicrobium</taxon>
    </lineage>
</organism>
<comment type="caution">
    <text evidence="1">The sequence shown here is derived from an EMBL/GenBank/DDBJ whole genome shotgun (WGS) entry which is preliminary data.</text>
</comment>
<sequence>MKPDCRIWAVTAYFNPCAYKSRRENYRLFRERLNIPLLAIELRCNDHFDLSDDDADIVVRVAEGSSLWQKERLLNVAVNHLPSDVEYIVFVDCDIIFERSDWADELQRVLEHFPVVQCYSELVDLPKDHNSSEKMPNSISGYSVAWLAQSGELDGPLKSDTARRRSSAGGAWAVRRDLIKKHNLYDVMVLGGADRLFAYACLGKFEEAITLARLGPRRAQHYLDWAKPLHQTVCGNIGVIEGRIYHLWHGTVSDRRYIERHEALENAGFDPDQHIALGTSGAWEWTSAAPASLRRLAQDHFQARNEDS</sequence>
<evidence type="ECO:0000313" key="1">
    <source>
        <dbReference type="EMBL" id="PRC94347.1"/>
    </source>
</evidence>
<evidence type="ECO:0008006" key="3">
    <source>
        <dbReference type="Google" id="ProtNLM"/>
    </source>
</evidence>